<name>A0A8H4P4L2_9HYPO</name>
<accession>A0A8H4P4L2</accession>
<reference evidence="2" key="1">
    <citation type="submission" date="2020-01" db="EMBL/GenBank/DDBJ databases">
        <title>Identification and distribution of gene clusters putatively required for synthesis of sphingolipid metabolism inhibitors in phylogenetically diverse species of the filamentous fungus Fusarium.</title>
        <authorList>
            <person name="Kim H.-S."/>
            <person name="Busman M."/>
            <person name="Brown D.W."/>
            <person name="Divon H."/>
            <person name="Uhlig S."/>
            <person name="Proctor R.H."/>
        </authorList>
    </citation>
    <scope>NUCLEOTIDE SEQUENCE</scope>
    <source>
        <strain evidence="2">NRRL 53441</strain>
    </source>
</reference>
<organism evidence="2 3">
    <name type="scientific">Fusarium austroafricanum</name>
    <dbReference type="NCBI Taxonomy" id="2364996"/>
    <lineage>
        <taxon>Eukaryota</taxon>
        <taxon>Fungi</taxon>
        <taxon>Dikarya</taxon>
        <taxon>Ascomycota</taxon>
        <taxon>Pezizomycotina</taxon>
        <taxon>Sordariomycetes</taxon>
        <taxon>Hypocreomycetidae</taxon>
        <taxon>Hypocreales</taxon>
        <taxon>Nectriaceae</taxon>
        <taxon>Fusarium</taxon>
        <taxon>Fusarium concolor species complex</taxon>
    </lineage>
</organism>
<evidence type="ECO:0000313" key="3">
    <source>
        <dbReference type="Proteomes" id="UP000605986"/>
    </source>
</evidence>
<dbReference type="EMBL" id="JAADJG010000360">
    <property type="protein sequence ID" value="KAF4448067.1"/>
    <property type="molecule type" value="Genomic_DNA"/>
</dbReference>
<proteinExistence type="predicted"/>
<dbReference type="AlphaFoldDB" id="A0A8H4P4L2"/>
<feature type="region of interest" description="Disordered" evidence="1">
    <location>
        <begin position="125"/>
        <end position="150"/>
    </location>
</feature>
<comment type="caution">
    <text evidence="2">The sequence shown here is derived from an EMBL/GenBank/DDBJ whole genome shotgun (WGS) entry which is preliminary data.</text>
</comment>
<protein>
    <submittedName>
        <fullName evidence="2">Uncharacterized protein</fullName>
    </submittedName>
</protein>
<dbReference type="SUPFAM" id="SSF57997">
    <property type="entry name" value="Tropomyosin"/>
    <property type="match status" value="1"/>
</dbReference>
<evidence type="ECO:0000313" key="2">
    <source>
        <dbReference type="EMBL" id="KAF4448067.1"/>
    </source>
</evidence>
<gene>
    <name evidence="2" type="ORF">F53441_8459</name>
</gene>
<keyword evidence="3" id="KW-1185">Reference proteome</keyword>
<sequence>MAKNNTPKSTFDHSKVDPLDLDARRVHMEAFFKHLELWDETKVKKLREQAVEGLCVKLDTKNRLDVGLQYFEYSVDRIVWANIFHRAKKLPDKPEWPWSEVPDLQDMSDGTSPVYREWRIRNGKPVEEARDSAPATKPSSAEIGSEVEEKEQKLADSATNLKRAQTDIDNLQKDLNSKRVRIENEASSFASFEQRLRLVEAKLEKAVADQEAHQCLKIPEGVTGDLAKLYLRLADELRDVPSVPDTTGKVDLTQVAVELAYLVDGHNAKRNLLDFIETSPGGFYCLEQVIKGKSRPPVDDELVCPEHHDCVLAEVVCVGGKFALSFAKSK</sequence>
<evidence type="ECO:0000256" key="1">
    <source>
        <dbReference type="SAM" id="MobiDB-lite"/>
    </source>
</evidence>
<dbReference type="OrthoDB" id="5093989at2759"/>
<dbReference type="Proteomes" id="UP000605986">
    <property type="component" value="Unassembled WGS sequence"/>
</dbReference>